<evidence type="ECO:0000256" key="6">
    <source>
        <dbReference type="ARBA" id="ARBA00023157"/>
    </source>
</evidence>
<reference evidence="10" key="2">
    <citation type="submission" date="2025-08" db="UniProtKB">
        <authorList>
            <consortium name="Ensembl"/>
        </authorList>
    </citation>
    <scope>IDENTIFICATION</scope>
    <source>
        <strain evidence="10">Boxer</strain>
    </source>
</reference>
<dbReference type="GO" id="GO:0005886">
    <property type="term" value="C:plasma membrane"/>
    <property type="evidence" value="ECO:0007669"/>
    <property type="project" value="UniProtKB-SubCell"/>
</dbReference>
<feature type="region of interest" description="Disordered" evidence="7">
    <location>
        <begin position="70"/>
        <end position="91"/>
    </location>
</feature>
<feature type="region of interest" description="Disordered" evidence="7">
    <location>
        <begin position="174"/>
        <end position="205"/>
    </location>
</feature>
<dbReference type="Proteomes" id="UP000805418">
    <property type="component" value="Chromosome 6"/>
</dbReference>
<dbReference type="Pfam" id="PF12534">
    <property type="entry name" value="Pannexin_like"/>
    <property type="match status" value="1"/>
</dbReference>
<keyword evidence="4 8" id="KW-1133">Transmembrane helix</keyword>
<sequence>LILQECFTLAEVASLNDIQPTYRILKPWWDVFMDYLAVVMLMVVVCLPVFDISFGASAVTPDIPLRATYPHTDSTVPNQETKKEKKDPTGRKTNLDFQQYVFINQMCYHLALPWYSKYFPYLALIHTIILMVSSNFWFKYPKTCSKVEHFVSILGKCFESPWTTKALSETACEDSEENKQRITGAQTLPKHVSTSSDEGSPSASTPMINKTGFKFSAEKPVIEVPSMTILDKKDGEQAKALFEKVSKEVPCSCGRQ</sequence>
<keyword evidence="2" id="KW-1003">Cell membrane</keyword>
<evidence type="ECO:0000256" key="3">
    <source>
        <dbReference type="ARBA" id="ARBA00022692"/>
    </source>
</evidence>
<evidence type="ECO:0000256" key="2">
    <source>
        <dbReference type="ARBA" id="ARBA00022475"/>
    </source>
</evidence>
<reference evidence="10" key="3">
    <citation type="submission" date="2025-09" db="UniProtKB">
        <authorList>
            <consortium name="Ensembl"/>
        </authorList>
    </citation>
    <scope>IDENTIFICATION</scope>
    <source>
        <strain evidence="10">Boxer</strain>
    </source>
</reference>
<feature type="transmembrane region" description="Helical" evidence="8">
    <location>
        <begin position="32"/>
        <end position="50"/>
    </location>
</feature>
<name>A0A8I3NSJ4_CANLF</name>
<accession>A0A8I3NSJ4</accession>
<protein>
    <recommendedName>
        <fullName evidence="9">LRRC8 pannexin-like TM region domain-containing protein</fullName>
    </recommendedName>
</protein>
<evidence type="ECO:0000259" key="9">
    <source>
        <dbReference type="Pfam" id="PF12534"/>
    </source>
</evidence>
<evidence type="ECO:0000256" key="1">
    <source>
        <dbReference type="ARBA" id="ARBA00004236"/>
    </source>
</evidence>
<feature type="compositionally biased region" description="Polar residues" evidence="7">
    <location>
        <begin position="181"/>
        <end position="205"/>
    </location>
</feature>
<evidence type="ECO:0000256" key="4">
    <source>
        <dbReference type="ARBA" id="ARBA00022989"/>
    </source>
</evidence>
<evidence type="ECO:0000256" key="7">
    <source>
        <dbReference type="SAM" id="MobiDB-lite"/>
    </source>
</evidence>
<organism evidence="10 11">
    <name type="scientific">Canis lupus familiaris</name>
    <name type="common">Dog</name>
    <name type="synonym">Canis familiaris</name>
    <dbReference type="NCBI Taxonomy" id="9615"/>
    <lineage>
        <taxon>Eukaryota</taxon>
        <taxon>Metazoa</taxon>
        <taxon>Chordata</taxon>
        <taxon>Craniata</taxon>
        <taxon>Vertebrata</taxon>
        <taxon>Euteleostomi</taxon>
        <taxon>Mammalia</taxon>
        <taxon>Eutheria</taxon>
        <taxon>Laurasiatheria</taxon>
        <taxon>Carnivora</taxon>
        <taxon>Caniformia</taxon>
        <taxon>Canidae</taxon>
        <taxon>Canis</taxon>
    </lineage>
</organism>
<feature type="transmembrane region" description="Helical" evidence="8">
    <location>
        <begin position="118"/>
        <end position="138"/>
    </location>
</feature>
<evidence type="ECO:0000256" key="5">
    <source>
        <dbReference type="ARBA" id="ARBA00023136"/>
    </source>
</evidence>
<evidence type="ECO:0000313" key="11">
    <source>
        <dbReference type="Proteomes" id="UP000805418"/>
    </source>
</evidence>
<proteinExistence type="predicted"/>
<keyword evidence="3 8" id="KW-0812">Transmembrane</keyword>
<dbReference type="AlphaFoldDB" id="A0A8I3NSJ4"/>
<dbReference type="GeneTree" id="ENSGT01040000240732"/>
<comment type="subcellular location">
    <subcellularLocation>
        <location evidence="1">Cell membrane</location>
    </subcellularLocation>
</comment>
<evidence type="ECO:0000256" key="8">
    <source>
        <dbReference type="SAM" id="Phobius"/>
    </source>
</evidence>
<reference evidence="10" key="1">
    <citation type="submission" date="2020-03" db="EMBL/GenBank/DDBJ databases">
        <title>Long-read based genome assembly of a Labrador retriever dog.</title>
        <authorList>
            <person name="Eory L."/>
            <person name="Zhang W."/>
            <person name="Schoenebeck J."/>
        </authorList>
    </citation>
    <scope>NUCLEOTIDE SEQUENCE [LARGE SCALE GENOMIC DNA]</scope>
    <source>
        <strain evidence="10">Labrador retriever</strain>
    </source>
</reference>
<dbReference type="OrthoDB" id="676979at2759"/>
<keyword evidence="5 8" id="KW-0472">Membrane</keyword>
<dbReference type="Ensembl" id="ENSCAFT00845030912.1">
    <property type="protein sequence ID" value="ENSCAFP00845024228.1"/>
    <property type="gene ID" value="ENSCAFG00845017447.1"/>
</dbReference>
<keyword evidence="6" id="KW-1015">Disulfide bond</keyword>
<dbReference type="InterPro" id="IPR021040">
    <property type="entry name" value="LRRC8_Pannexin-like"/>
</dbReference>
<feature type="compositionally biased region" description="Basic and acidic residues" evidence="7">
    <location>
        <begin position="80"/>
        <end position="91"/>
    </location>
</feature>
<feature type="domain" description="LRRC8 pannexin-like TM region" evidence="9">
    <location>
        <begin position="7"/>
        <end position="247"/>
    </location>
</feature>
<keyword evidence="11" id="KW-1185">Reference proteome</keyword>
<evidence type="ECO:0000313" key="10">
    <source>
        <dbReference type="Ensembl" id="ENSCAFP00845024228.1"/>
    </source>
</evidence>